<name>A0A1W0WW87_HYPEX</name>
<proteinExistence type="predicted"/>
<sequence>MPLHRIFHNPETFSPTAKEGLASTITNIYTDRGLPPFYAVVLFLPLETDLFFVGGKATDQFVRFVVQHLARPTWR</sequence>
<dbReference type="OrthoDB" id="2129288at2759"/>
<keyword evidence="3" id="KW-1185">Reference proteome</keyword>
<dbReference type="AlphaFoldDB" id="A0A1W0WW87"/>
<dbReference type="Proteomes" id="UP000192578">
    <property type="component" value="Unassembled WGS sequence"/>
</dbReference>
<accession>A0A1W0WW87</accession>
<evidence type="ECO:0000259" key="1">
    <source>
        <dbReference type="Pfam" id="PF14832"/>
    </source>
</evidence>
<feature type="domain" description="Tautomerase cis-CaaD-like" evidence="1">
    <location>
        <begin position="1"/>
        <end position="71"/>
    </location>
</feature>
<dbReference type="Gene3D" id="3.30.429.10">
    <property type="entry name" value="Macrophage Migration Inhibitory Factor"/>
    <property type="match status" value="1"/>
</dbReference>
<dbReference type="Pfam" id="PF14832">
    <property type="entry name" value="Tautomerase_3"/>
    <property type="match status" value="1"/>
</dbReference>
<evidence type="ECO:0000313" key="2">
    <source>
        <dbReference type="EMBL" id="OQV19459.1"/>
    </source>
</evidence>
<reference evidence="3" key="1">
    <citation type="submission" date="2017-01" db="EMBL/GenBank/DDBJ databases">
        <title>Comparative genomics of anhydrobiosis in the tardigrade Hypsibius dujardini.</title>
        <authorList>
            <person name="Yoshida Y."/>
            <person name="Koutsovoulos G."/>
            <person name="Laetsch D."/>
            <person name="Stevens L."/>
            <person name="Kumar S."/>
            <person name="Horikawa D."/>
            <person name="Ishino K."/>
            <person name="Komine S."/>
            <person name="Tomita M."/>
            <person name="Blaxter M."/>
            <person name="Arakawa K."/>
        </authorList>
    </citation>
    <scope>NUCLEOTIDE SEQUENCE [LARGE SCALE GENOMIC DNA]</scope>
    <source>
        <strain evidence="3">Z151</strain>
    </source>
</reference>
<comment type="caution">
    <text evidence="2">The sequence shown here is derived from an EMBL/GenBank/DDBJ whole genome shotgun (WGS) entry which is preliminary data.</text>
</comment>
<organism evidence="2 3">
    <name type="scientific">Hypsibius exemplaris</name>
    <name type="common">Freshwater tardigrade</name>
    <dbReference type="NCBI Taxonomy" id="2072580"/>
    <lineage>
        <taxon>Eukaryota</taxon>
        <taxon>Metazoa</taxon>
        <taxon>Ecdysozoa</taxon>
        <taxon>Tardigrada</taxon>
        <taxon>Eutardigrada</taxon>
        <taxon>Parachela</taxon>
        <taxon>Hypsibioidea</taxon>
        <taxon>Hypsibiidae</taxon>
        <taxon>Hypsibius</taxon>
    </lineage>
</organism>
<dbReference type="EMBL" id="MTYJ01000038">
    <property type="protein sequence ID" value="OQV19459.1"/>
    <property type="molecule type" value="Genomic_DNA"/>
</dbReference>
<dbReference type="InterPro" id="IPR014347">
    <property type="entry name" value="Tautomerase/MIF_sf"/>
</dbReference>
<evidence type="ECO:0000313" key="3">
    <source>
        <dbReference type="Proteomes" id="UP000192578"/>
    </source>
</evidence>
<gene>
    <name evidence="2" type="ORF">BV898_06450</name>
</gene>
<dbReference type="InterPro" id="IPR028116">
    <property type="entry name" value="Cis-CaaD-like"/>
</dbReference>
<protein>
    <recommendedName>
        <fullName evidence="1">Tautomerase cis-CaaD-like domain-containing protein</fullName>
    </recommendedName>
</protein>